<keyword evidence="2" id="KW-1185">Reference proteome</keyword>
<name>A0ABR1UP33_9PEZI</name>
<sequence>VPELGLLLRKRPKPGPSDSILQGRYLKDSAYLNHSDRSGGSRLQTAGLSTIISSHVVSGGKSSRNRDLDTTASGIITSGDYYELDEHEGARLGFGQQVHFGDRQLSLSQPDQIRVVITHDFRVESSLA</sequence>
<protein>
    <submittedName>
        <fullName evidence="1">Uncharacterized protein</fullName>
    </submittedName>
</protein>
<proteinExistence type="predicted"/>
<accession>A0ABR1UP33</accession>
<dbReference type="Proteomes" id="UP001446871">
    <property type="component" value="Unassembled WGS sequence"/>
</dbReference>
<evidence type="ECO:0000313" key="1">
    <source>
        <dbReference type="EMBL" id="KAK8060668.1"/>
    </source>
</evidence>
<organism evidence="1 2">
    <name type="scientific">Apiospora saccharicola</name>
    <dbReference type="NCBI Taxonomy" id="335842"/>
    <lineage>
        <taxon>Eukaryota</taxon>
        <taxon>Fungi</taxon>
        <taxon>Dikarya</taxon>
        <taxon>Ascomycota</taxon>
        <taxon>Pezizomycotina</taxon>
        <taxon>Sordariomycetes</taxon>
        <taxon>Xylariomycetidae</taxon>
        <taxon>Amphisphaeriales</taxon>
        <taxon>Apiosporaceae</taxon>
        <taxon>Apiospora</taxon>
    </lineage>
</organism>
<feature type="non-terminal residue" evidence="1">
    <location>
        <position position="1"/>
    </location>
</feature>
<reference evidence="1 2" key="1">
    <citation type="submission" date="2023-01" db="EMBL/GenBank/DDBJ databases">
        <title>Analysis of 21 Apiospora genomes using comparative genomics revels a genus with tremendous synthesis potential of carbohydrate active enzymes and secondary metabolites.</title>
        <authorList>
            <person name="Sorensen T."/>
        </authorList>
    </citation>
    <scope>NUCLEOTIDE SEQUENCE [LARGE SCALE GENOMIC DNA]</scope>
    <source>
        <strain evidence="1 2">CBS 83171</strain>
    </source>
</reference>
<dbReference type="EMBL" id="JAQQWM010000006">
    <property type="protein sequence ID" value="KAK8060668.1"/>
    <property type="molecule type" value="Genomic_DNA"/>
</dbReference>
<comment type="caution">
    <text evidence="1">The sequence shown here is derived from an EMBL/GenBank/DDBJ whole genome shotgun (WGS) entry which is preliminary data.</text>
</comment>
<gene>
    <name evidence="1" type="ORF">PG996_010598</name>
</gene>
<evidence type="ECO:0000313" key="2">
    <source>
        <dbReference type="Proteomes" id="UP001446871"/>
    </source>
</evidence>